<comment type="caution">
    <text evidence="1">The sequence shown here is derived from an EMBL/GenBank/DDBJ whole genome shotgun (WGS) entry which is preliminary data.</text>
</comment>
<gene>
    <name evidence="1" type="ORF">RSSM_01024</name>
</gene>
<reference evidence="1 2" key="1">
    <citation type="journal article" date="2013" name="Mar. Genomics">
        <title>Expression of sulfatases in Rhodopirellula baltica and the diversity of sulfatases in the genus Rhodopirellula.</title>
        <authorList>
            <person name="Wegner C.E."/>
            <person name="Richter-Heitmann T."/>
            <person name="Klindworth A."/>
            <person name="Klockow C."/>
            <person name="Richter M."/>
            <person name="Achstetter T."/>
            <person name="Glockner F.O."/>
            <person name="Harder J."/>
        </authorList>
    </citation>
    <scope>NUCLEOTIDE SEQUENCE [LARGE SCALE GENOMIC DNA]</scope>
    <source>
        <strain evidence="1 2">SM41</strain>
    </source>
</reference>
<organism evidence="1 2">
    <name type="scientific">Rhodopirellula sallentina SM41</name>
    <dbReference type="NCBI Taxonomy" id="1263870"/>
    <lineage>
        <taxon>Bacteria</taxon>
        <taxon>Pseudomonadati</taxon>
        <taxon>Planctomycetota</taxon>
        <taxon>Planctomycetia</taxon>
        <taxon>Pirellulales</taxon>
        <taxon>Pirellulaceae</taxon>
        <taxon>Rhodopirellula</taxon>
    </lineage>
</organism>
<keyword evidence="2" id="KW-1185">Reference proteome</keyword>
<sequence>MLSNFGVMMRSVAPCAYYEQNRISFLVAKLLEKNDAGKHK</sequence>
<protein>
    <submittedName>
        <fullName evidence="1">Uncharacterized protein</fullName>
    </submittedName>
</protein>
<dbReference type="AlphaFoldDB" id="M5U8B9"/>
<proteinExistence type="predicted"/>
<dbReference type="PATRIC" id="fig|1263870.3.peg.1113"/>
<dbReference type="Proteomes" id="UP000011885">
    <property type="component" value="Unassembled WGS sequence"/>
</dbReference>
<dbReference type="EMBL" id="ANOH01000086">
    <property type="protein sequence ID" value="EMI57529.1"/>
    <property type="molecule type" value="Genomic_DNA"/>
</dbReference>
<name>M5U8B9_9BACT</name>
<accession>M5U8B9</accession>
<evidence type="ECO:0000313" key="2">
    <source>
        <dbReference type="Proteomes" id="UP000011885"/>
    </source>
</evidence>
<evidence type="ECO:0000313" key="1">
    <source>
        <dbReference type="EMBL" id="EMI57529.1"/>
    </source>
</evidence>